<keyword evidence="3 5" id="KW-0378">Hydrolase</keyword>
<evidence type="ECO:0000256" key="1">
    <source>
        <dbReference type="ARBA" id="ARBA00011073"/>
    </source>
</evidence>
<comment type="similarity">
    <text evidence="1 5 6">Belongs to the peptidase S8 family.</text>
</comment>
<keyword evidence="4 5" id="KW-0720">Serine protease</keyword>
<feature type="chain" id="PRO_5046579389" description="Peptidase S8/S53 domain-containing protein" evidence="7">
    <location>
        <begin position="19"/>
        <end position="401"/>
    </location>
</feature>
<dbReference type="InterPro" id="IPR051048">
    <property type="entry name" value="Peptidase_S8/S53_subtilisin"/>
</dbReference>
<proteinExistence type="inferred from homology"/>
<dbReference type="InterPro" id="IPR036852">
    <property type="entry name" value="Peptidase_S8/S53_dom_sf"/>
</dbReference>
<evidence type="ECO:0000256" key="3">
    <source>
        <dbReference type="ARBA" id="ARBA00022801"/>
    </source>
</evidence>
<keyword evidence="2 5" id="KW-0645">Protease</keyword>
<feature type="active site" description="Charge relay system" evidence="5">
    <location>
        <position position="339"/>
    </location>
</feature>
<dbReference type="PROSITE" id="PS00138">
    <property type="entry name" value="SUBTILASE_SER"/>
    <property type="match status" value="1"/>
</dbReference>
<evidence type="ECO:0000256" key="2">
    <source>
        <dbReference type="ARBA" id="ARBA00022670"/>
    </source>
</evidence>
<evidence type="ECO:0000256" key="7">
    <source>
        <dbReference type="SAM" id="SignalP"/>
    </source>
</evidence>
<keyword evidence="10" id="KW-1185">Reference proteome</keyword>
<dbReference type="InterPro" id="IPR023828">
    <property type="entry name" value="Peptidase_S8_Ser-AS"/>
</dbReference>
<evidence type="ECO:0000313" key="9">
    <source>
        <dbReference type="EMBL" id="GGS23097.1"/>
    </source>
</evidence>
<feature type="active site" description="Charge relay system" evidence="5">
    <location>
        <position position="191"/>
    </location>
</feature>
<gene>
    <name evidence="9" type="ORF">GCM10008961_13370</name>
</gene>
<dbReference type="PROSITE" id="PS00136">
    <property type="entry name" value="SUBTILASE_ASP"/>
    <property type="match status" value="1"/>
</dbReference>
<dbReference type="SUPFAM" id="SSF52743">
    <property type="entry name" value="Subtilisin-like"/>
    <property type="match status" value="1"/>
</dbReference>
<dbReference type="Pfam" id="PF00082">
    <property type="entry name" value="Peptidase_S8"/>
    <property type="match status" value="1"/>
</dbReference>
<dbReference type="InterPro" id="IPR023827">
    <property type="entry name" value="Peptidase_S8_Asp-AS"/>
</dbReference>
<feature type="signal peptide" evidence="7">
    <location>
        <begin position="1"/>
        <end position="18"/>
    </location>
</feature>
<dbReference type="PRINTS" id="PR00723">
    <property type="entry name" value="SUBTILISIN"/>
</dbReference>
<evidence type="ECO:0000256" key="4">
    <source>
        <dbReference type="ARBA" id="ARBA00022825"/>
    </source>
</evidence>
<keyword evidence="7" id="KW-0732">Signal</keyword>
<dbReference type="InterPro" id="IPR015500">
    <property type="entry name" value="Peptidase_S8_subtilisin-rel"/>
</dbReference>
<feature type="domain" description="Peptidase S8/S53" evidence="8">
    <location>
        <begin position="139"/>
        <end position="358"/>
    </location>
</feature>
<evidence type="ECO:0000259" key="8">
    <source>
        <dbReference type="Pfam" id="PF00082"/>
    </source>
</evidence>
<dbReference type="InterPro" id="IPR000209">
    <property type="entry name" value="Peptidase_S8/S53_dom"/>
</dbReference>
<dbReference type="PANTHER" id="PTHR43399:SF4">
    <property type="entry name" value="CELL WALL-ASSOCIATED PROTEASE"/>
    <property type="match status" value="1"/>
</dbReference>
<dbReference type="PROSITE" id="PS51257">
    <property type="entry name" value="PROKAR_LIPOPROTEIN"/>
    <property type="match status" value="1"/>
</dbReference>
<organism evidence="9 10">
    <name type="scientific">Deinococcus knuensis</name>
    <dbReference type="NCBI Taxonomy" id="1837380"/>
    <lineage>
        <taxon>Bacteria</taxon>
        <taxon>Thermotogati</taxon>
        <taxon>Deinococcota</taxon>
        <taxon>Deinococci</taxon>
        <taxon>Deinococcales</taxon>
        <taxon>Deinococcaceae</taxon>
        <taxon>Deinococcus</taxon>
    </lineage>
</organism>
<reference evidence="10" key="1">
    <citation type="journal article" date="2019" name="Int. J. Syst. Evol. Microbiol.">
        <title>The Global Catalogue of Microorganisms (GCM) 10K type strain sequencing project: providing services to taxonomists for standard genome sequencing and annotation.</title>
        <authorList>
            <consortium name="The Broad Institute Genomics Platform"/>
            <consortium name="The Broad Institute Genome Sequencing Center for Infectious Disease"/>
            <person name="Wu L."/>
            <person name="Ma J."/>
        </authorList>
    </citation>
    <scope>NUCLEOTIDE SEQUENCE [LARGE SCALE GENOMIC DNA]</scope>
    <source>
        <strain evidence="10">JCM 31406</strain>
    </source>
</reference>
<feature type="active site" description="Charge relay system" evidence="5">
    <location>
        <position position="148"/>
    </location>
</feature>
<evidence type="ECO:0000256" key="6">
    <source>
        <dbReference type="RuleBase" id="RU003355"/>
    </source>
</evidence>
<comment type="caution">
    <text evidence="9">The sequence shown here is derived from an EMBL/GenBank/DDBJ whole genome shotgun (WGS) entry which is preliminary data.</text>
</comment>
<protein>
    <recommendedName>
        <fullName evidence="8">Peptidase S8/S53 domain-containing protein</fullName>
    </recommendedName>
</protein>
<dbReference type="PROSITE" id="PS51892">
    <property type="entry name" value="SUBTILASE"/>
    <property type="match status" value="1"/>
</dbReference>
<evidence type="ECO:0000256" key="5">
    <source>
        <dbReference type="PROSITE-ProRule" id="PRU01240"/>
    </source>
</evidence>
<accession>A0ABQ2SDN6</accession>
<evidence type="ECO:0000313" key="10">
    <source>
        <dbReference type="Proteomes" id="UP000620633"/>
    </source>
</evidence>
<dbReference type="Proteomes" id="UP000620633">
    <property type="component" value="Unassembled WGS sequence"/>
</dbReference>
<dbReference type="Gene3D" id="3.40.50.200">
    <property type="entry name" value="Peptidase S8/S53 domain"/>
    <property type="match status" value="1"/>
</dbReference>
<dbReference type="PANTHER" id="PTHR43399">
    <property type="entry name" value="SUBTILISIN-RELATED"/>
    <property type="match status" value="1"/>
</dbReference>
<dbReference type="EMBL" id="BMQO01000003">
    <property type="protein sequence ID" value="GGS23097.1"/>
    <property type="molecule type" value="Genomic_DNA"/>
</dbReference>
<name>A0ABQ2SDN6_9DEIO</name>
<sequence>MHKPLMTALTTLLLAACATTPHTPQTTRPDTIITIPTTTATTNTTLEQQYGGTIALRTDTFAIIANPTRQPLTAQGGKQHKAEKNKDAVNIDPSTKSENVWSNVRYDGWNNSFSEGLPENAQSWDQIELKATQESNHNGSGQIVAVIDTGVDLDHPIFYNNLVSNELWFDYVDNDHTPEDEGSIGQAAYGHGTFVSGVVLQIAPAAKIMPLRVLNSVGSGDTLDVASAIIWATDKGANVINLSLGTAQESDAITMAVTYANSKNVLVVAAAGNSNKDTLDFPAQQFSDSKLNISVGSVNSSDVKSAFSSYGMNLGLMAPGENIQSAFPDNRTAIMSGTSMSAPVVSGAIAVGLSTLNKPEVVLSSLINSSTNINEIYENSSFRGKLGSGRINMRQFIDDLN</sequence>